<organism evidence="3 4">
    <name type="scientific">Histidinibacterium aquaticum</name>
    <dbReference type="NCBI Taxonomy" id="2613962"/>
    <lineage>
        <taxon>Bacteria</taxon>
        <taxon>Pseudomonadati</taxon>
        <taxon>Pseudomonadota</taxon>
        <taxon>Alphaproteobacteria</taxon>
        <taxon>Rhodobacterales</taxon>
        <taxon>Paracoccaceae</taxon>
        <taxon>Histidinibacterium</taxon>
    </lineage>
</organism>
<proteinExistence type="predicted"/>
<feature type="region of interest" description="Disordered" evidence="1">
    <location>
        <begin position="72"/>
        <end position="126"/>
    </location>
</feature>
<evidence type="ECO:0008006" key="5">
    <source>
        <dbReference type="Google" id="ProtNLM"/>
    </source>
</evidence>
<keyword evidence="2" id="KW-0472">Membrane</keyword>
<dbReference type="Proteomes" id="UP000326554">
    <property type="component" value="Unassembled WGS sequence"/>
</dbReference>
<dbReference type="RefSeq" id="WP_150443220.1">
    <property type="nucleotide sequence ID" value="NZ_VYQE01000001.1"/>
</dbReference>
<keyword evidence="4" id="KW-1185">Reference proteome</keyword>
<evidence type="ECO:0000313" key="4">
    <source>
        <dbReference type="Proteomes" id="UP000326554"/>
    </source>
</evidence>
<accession>A0A5J5GNM0</accession>
<dbReference type="AlphaFoldDB" id="A0A5J5GNM0"/>
<evidence type="ECO:0000313" key="3">
    <source>
        <dbReference type="EMBL" id="KAA9009740.1"/>
    </source>
</evidence>
<name>A0A5J5GNM0_9RHOB</name>
<keyword evidence="2" id="KW-1133">Transmembrane helix</keyword>
<feature type="transmembrane region" description="Helical" evidence="2">
    <location>
        <begin position="14"/>
        <end position="36"/>
    </location>
</feature>
<feature type="compositionally biased region" description="Basic and acidic residues" evidence="1">
    <location>
        <begin position="104"/>
        <end position="114"/>
    </location>
</feature>
<protein>
    <recommendedName>
        <fullName evidence="5">NADH-quinone oxidoreductase subunit E</fullName>
    </recommendedName>
</protein>
<dbReference type="EMBL" id="VYQE01000001">
    <property type="protein sequence ID" value="KAA9009740.1"/>
    <property type="molecule type" value="Genomic_DNA"/>
</dbReference>
<evidence type="ECO:0000256" key="2">
    <source>
        <dbReference type="SAM" id="Phobius"/>
    </source>
</evidence>
<sequence length="193" mass="20030">MTATSSSAPAFPGMIPATAMMPFGLPVAMSMAGAFAMQRYIWRMSLAGPMLALRGAAPLMRTPAAVAVDATPEPLVPSDEPDTDALHEVAQPGARSEPAPDLEAATKETPEGPHRPPGLDAPRGGVADDLTLLNGVGPKLAQQLRALGIHHFDQIAAWSEAEVAWIDENLEGPPGRASRGGWVEAASVLAEGQ</sequence>
<reference evidence="3 4" key="1">
    <citation type="submission" date="2019-09" db="EMBL/GenBank/DDBJ databases">
        <authorList>
            <person name="Park J.-S."/>
            <person name="Choi H.-J."/>
        </authorList>
    </citation>
    <scope>NUCLEOTIDE SEQUENCE [LARGE SCALE GENOMIC DNA]</scope>
    <source>
        <strain evidence="3 4">176SS1-4</strain>
    </source>
</reference>
<evidence type="ECO:0000256" key="1">
    <source>
        <dbReference type="SAM" id="MobiDB-lite"/>
    </source>
</evidence>
<gene>
    <name evidence="3" type="ORF">F3S47_00240</name>
</gene>
<keyword evidence="2" id="KW-0812">Transmembrane</keyword>
<comment type="caution">
    <text evidence="3">The sequence shown here is derived from an EMBL/GenBank/DDBJ whole genome shotgun (WGS) entry which is preliminary data.</text>
</comment>
<dbReference type="Gene3D" id="1.10.150.20">
    <property type="entry name" value="5' to 3' exonuclease, C-terminal subdomain"/>
    <property type="match status" value="1"/>
</dbReference>